<dbReference type="Proteomes" id="UP000267418">
    <property type="component" value="Unassembled WGS sequence"/>
</dbReference>
<dbReference type="EMBL" id="RXOE01000012">
    <property type="protein sequence ID" value="RTQ30713.1"/>
    <property type="molecule type" value="Genomic_DNA"/>
</dbReference>
<dbReference type="OrthoDB" id="4929513at2"/>
<keyword evidence="2" id="KW-1185">Reference proteome</keyword>
<evidence type="ECO:0000313" key="1">
    <source>
        <dbReference type="EMBL" id="RTQ30713.1"/>
    </source>
</evidence>
<sequence length="385" mass="43488">MPVFADAQALRESLRKAGLNDHARGIGASVRPVLLFVRRQEKDDTLPVGTSKMAGNPDLPPGMPWPMRPALASPERHMAQLRKQIEDIRNPRPSMSETDIEHLLQTMRASGATRKDLELMRDALRGQTQRNPKMDASRIAWLEARMVALQTEFPLAFIAQLDLGQLSALPGFDPALPRRGVLSIFMDAIGDDDGKTPLHRVYWHDVKPVALRRREWPVELQRWSDRWTSYGHPAQPEEAWSRLAMADRLLPHSGLSVPHHWKTALPEHSSKAIWAWFQKPDALQLLPRLPPGDTAPGGNFGDRLGGWPDDIQGHAEDEVDPAGRHIVAPGRTPWRHLFSYGGEYHAGARRMDPVASGDGNHFLMIRDEDLARRRFERVRDVYQST</sequence>
<dbReference type="Gene3D" id="2.30.320.10">
    <property type="entry name" value="YwqG-like"/>
    <property type="match status" value="2"/>
</dbReference>
<reference evidence="1 2" key="1">
    <citation type="submission" date="2018-12" db="EMBL/GenBank/DDBJ databases">
        <title>The genome of Variovorax gossypii DSM 100435.</title>
        <authorList>
            <person name="Gao J."/>
            <person name="Sun J."/>
        </authorList>
    </citation>
    <scope>NUCLEOTIDE SEQUENCE [LARGE SCALE GENOMIC DNA]</scope>
    <source>
        <strain evidence="1 2">DSM 100435</strain>
    </source>
</reference>
<comment type="caution">
    <text evidence="1">The sequence shown here is derived from an EMBL/GenBank/DDBJ whole genome shotgun (WGS) entry which is preliminary data.</text>
</comment>
<dbReference type="RefSeq" id="WP_126473862.1">
    <property type="nucleotide sequence ID" value="NZ_RXOE01000012.1"/>
</dbReference>
<dbReference type="InterPro" id="IPR035948">
    <property type="entry name" value="YwqG-like_sf"/>
</dbReference>
<gene>
    <name evidence="1" type="ORF">EJP69_28990</name>
</gene>
<protein>
    <submittedName>
        <fullName evidence="1">DUF1963 domain-containing protein</fullName>
    </submittedName>
</protein>
<evidence type="ECO:0000313" key="2">
    <source>
        <dbReference type="Proteomes" id="UP000267418"/>
    </source>
</evidence>
<dbReference type="SUPFAM" id="SSF103032">
    <property type="entry name" value="Hypothetical protein YwqG"/>
    <property type="match status" value="1"/>
</dbReference>
<dbReference type="AlphaFoldDB" id="A0A3S0JRG6"/>
<dbReference type="InterPro" id="IPR015315">
    <property type="entry name" value="DUF1963"/>
</dbReference>
<accession>A0A3S0JRG6</accession>
<proteinExistence type="predicted"/>
<dbReference type="Pfam" id="PF09234">
    <property type="entry name" value="DUF1963"/>
    <property type="match status" value="1"/>
</dbReference>
<organism evidence="1 2">
    <name type="scientific">Variovorax gossypii</name>
    <dbReference type="NCBI Taxonomy" id="1679495"/>
    <lineage>
        <taxon>Bacteria</taxon>
        <taxon>Pseudomonadati</taxon>
        <taxon>Pseudomonadota</taxon>
        <taxon>Betaproteobacteria</taxon>
        <taxon>Burkholderiales</taxon>
        <taxon>Comamonadaceae</taxon>
        <taxon>Variovorax</taxon>
    </lineage>
</organism>
<name>A0A3S0JRG6_9BURK</name>